<accession>A0A9W5U0T8</accession>
<sequence>MNINHITSMPSHALSAKSAIRNTETEEQRSGENAKYVLNGERYIKYMGRTF</sequence>
<organism evidence="2 3">
    <name type="scientific">Lentibacillus populi</name>
    <dbReference type="NCBI Taxonomy" id="1827502"/>
    <lineage>
        <taxon>Bacteria</taxon>
        <taxon>Bacillati</taxon>
        <taxon>Bacillota</taxon>
        <taxon>Bacilli</taxon>
        <taxon>Bacillales</taxon>
        <taxon>Bacillaceae</taxon>
        <taxon>Lentibacillus</taxon>
    </lineage>
</organism>
<feature type="region of interest" description="Disordered" evidence="1">
    <location>
        <begin position="1"/>
        <end position="33"/>
    </location>
</feature>
<keyword evidence="3" id="KW-1185">Reference proteome</keyword>
<reference evidence="2" key="2">
    <citation type="submission" date="2020-09" db="EMBL/GenBank/DDBJ databases">
        <authorList>
            <person name="Sun Q."/>
            <person name="Zhou Y."/>
        </authorList>
    </citation>
    <scope>NUCLEOTIDE SEQUENCE</scope>
    <source>
        <strain evidence="2">CGMCC 1.15454</strain>
    </source>
</reference>
<gene>
    <name evidence="2" type="ORF">GCM10011409_39980</name>
</gene>
<dbReference type="EMBL" id="BMJD01000050">
    <property type="protein sequence ID" value="GGB58519.1"/>
    <property type="molecule type" value="Genomic_DNA"/>
</dbReference>
<comment type="caution">
    <text evidence="2">The sequence shown here is derived from an EMBL/GenBank/DDBJ whole genome shotgun (WGS) entry which is preliminary data.</text>
</comment>
<evidence type="ECO:0000256" key="1">
    <source>
        <dbReference type="SAM" id="MobiDB-lite"/>
    </source>
</evidence>
<dbReference type="AlphaFoldDB" id="A0A9W5U0T8"/>
<feature type="compositionally biased region" description="Polar residues" evidence="1">
    <location>
        <begin position="1"/>
        <end position="10"/>
    </location>
</feature>
<name>A0A9W5U0T8_9BACI</name>
<feature type="compositionally biased region" description="Basic and acidic residues" evidence="1">
    <location>
        <begin position="23"/>
        <end position="32"/>
    </location>
</feature>
<evidence type="ECO:0000313" key="3">
    <source>
        <dbReference type="Proteomes" id="UP000621492"/>
    </source>
</evidence>
<protein>
    <submittedName>
        <fullName evidence="2">Uncharacterized protein</fullName>
    </submittedName>
</protein>
<evidence type="ECO:0000313" key="2">
    <source>
        <dbReference type="EMBL" id="GGB58519.1"/>
    </source>
</evidence>
<reference evidence="2" key="1">
    <citation type="journal article" date="2014" name="Int. J. Syst. Evol. Microbiol.">
        <title>Complete genome sequence of Corynebacterium casei LMG S-19264T (=DSM 44701T), isolated from a smear-ripened cheese.</title>
        <authorList>
            <consortium name="US DOE Joint Genome Institute (JGI-PGF)"/>
            <person name="Walter F."/>
            <person name="Albersmeier A."/>
            <person name="Kalinowski J."/>
            <person name="Ruckert C."/>
        </authorList>
    </citation>
    <scope>NUCLEOTIDE SEQUENCE</scope>
    <source>
        <strain evidence="2">CGMCC 1.15454</strain>
    </source>
</reference>
<dbReference type="Proteomes" id="UP000621492">
    <property type="component" value="Unassembled WGS sequence"/>
</dbReference>
<proteinExistence type="predicted"/>